<organism evidence="1">
    <name type="scientific">Oryza glumipatula</name>
    <dbReference type="NCBI Taxonomy" id="40148"/>
    <lineage>
        <taxon>Eukaryota</taxon>
        <taxon>Viridiplantae</taxon>
        <taxon>Streptophyta</taxon>
        <taxon>Embryophyta</taxon>
        <taxon>Tracheophyta</taxon>
        <taxon>Spermatophyta</taxon>
        <taxon>Magnoliopsida</taxon>
        <taxon>Liliopsida</taxon>
        <taxon>Poales</taxon>
        <taxon>Poaceae</taxon>
        <taxon>BOP clade</taxon>
        <taxon>Oryzoideae</taxon>
        <taxon>Oryzeae</taxon>
        <taxon>Oryzinae</taxon>
        <taxon>Oryza</taxon>
    </lineage>
</organism>
<accession>A0A0D9Z1D7</accession>
<dbReference type="HOGENOM" id="CLU_2403208_0_0_1"/>
<evidence type="ECO:0000313" key="2">
    <source>
        <dbReference type="Proteomes" id="UP000026961"/>
    </source>
</evidence>
<dbReference type="EnsemblPlants" id="OGLUM03G01760.1">
    <property type="protein sequence ID" value="OGLUM03G01760.1"/>
    <property type="gene ID" value="OGLUM03G01760"/>
</dbReference>
<protein>
    <submittedName>
        <fullName evidence="1">Uncharacterized protein</fullName>
    </submittedName>
</protein>
<reference evidence="1" key="2">
    <citation type="submission" date="2018-05" db="EMBL/GenBank/DDBJ databases">
        <title>OgluRS3 (Oryza glumaepatula Reference Sequence Version 3).</title>
        <authorList>
            <person name="Zhang J."/>
            <person name="Kudrna D."/>
            <person name="Lee S."/>
            <person name="Talag J."/>
            <person name="Welchert J."/>
            <person name="Wing R.A."/>
        </authorList>
    </citation>
    <scope>NUCLEOTIDE SEQUENCE [LARGE SCALE GENOMIC DNA]</scope>
</reference>
<proteinExistence type="predicted"/>
<evidence type="ECO:0000313" key="1">
    <source>
        <dbReference type="EnsemblPlants" id="OGLUM03G01760.1"/>
    </source>
</evidence>
<name>A0A0D9Z1D7_9ORYZ</name>
<dbReference type="Proteomes" id="UP000026961">
    <property type="component" value="Chromosome 3"/>
</dbReference>
<sequence>MRLRQVDQSTLVDLSTSMGLRRINGKWDDSYDLLPTYREELLRSVPSSLDELDSKECNGDVCFTRWKGKWQWRCRWKGKAMKRREASFMGKIT</sequence>
<keyword evidence="2" id="KW-1185">Reference proteome</keyword>
<reference evidence="1" key="1">
    <citation type="submission" date="2015-04" db="UniProtKB">
        <authorList>
            <consortium name="EnsemblPlants"/>
        </authorList>
    </citation>
    <scope>IDENTIFICATION</scope>
</reference>
<dbReference type="STRING" id="40148.A0A0D9Z1D7"/>
<dbReference type="AlphaFoldDB" id="A0A0D9Z1D7"/>
<dbReference type="Gramene" id="OGLUM03G01760.1">
    <property type="protein sequence ID" value="OGLUM03G01760.1"/>
    <property type="gene ID" value="OGLUM03G01760"/>
</dbReference>